<dbReference type="PANTHER" id="PTHR45749">
    <property type="match status" value="1"/>
</dbReference>
<feature type="domain" description="HAT C-terminal dimerisation" evidence="1">
    <location>
        <begin position="229"/>
        <end position="306"/>
    </location>
</feature>
<dbReference type="Proteomes" id="UP001353858">
    <property type="component" value="Unassembled WGS sequence"/>
</dbReference>
<dbReference type="Pfam" id="PF05699">
    <property type="entry name" value="Dimer_Tnp_hAT"/>
    <property type="match status" value="1"/>
</dbReference>
<comment type="caution">
    <text evidence="2">The sequence shown here is derived from an EMBL/GenBank/DDBJ whole genome shotgun (WGS) entry which is preliminary data.</text>
</comment>
<name>A0AAN7PA27_9COLE</name>
<evidence type="ECO:0000313" key="2">
    <source>
        <dbReference type="EMBL" id="KAK4880089.1"/>
    </source>
</evidence>
<dbReference type="GO" id="GO:0046983">
    <property type="term" value="F:protein dimerization activity"/>
    <property type="evidence" value="ECO:0007669"/>
    <property type="project" value="InterPro"/>
</dbReference>
<dbReference type="InterPro" id="IPR012337">
    <property type="entry name" value="RNaseH-like_sf"/>
</dbReference>
<organism evidence="2 3">
    <name type="scientific">Aquatica leii</name>
    <dbReference type="NCBI Taxonomy" id="1421715"/>
    <lineage>
        <taxon>Eukaryota</taxon>
        <taxon>Metazoa</taxon>
        <taxon>Ecdysozoa</taxon>
        <taxon>Arthropoda</taxon>
        <taxon>Hexapoda</taxon>
        <taxon>Insecta</taxon>
        <taxon>Pterygota</taxon>
        <taxon>Neoptera</taxon>
        <taxon>Endopterygota</taxon>
        <taxon>Coleoptera</taxon>
        <taxon>Polyphaga</taxon>
        <taxon>Elateriformia</taxon>
        <taxon>Elateroidea</taxon>
        <taxon>Lampyridae</taxon>
        <taxon>Luciolinae</taxon>
        <taxon>Aquatica</taxon>
    </lineage>
</organism>
<gene>
    <name evidence="2" type="ORF">RN001_008235</name>
</gene>
<protein>
    <recommendedName>
        <fullName evidence="1">HAT C-terminal dimerisation domain-containing protein</fullName>
    </recommendedName>
</protein>
<reference evidence="3" key="1">
    <citation type="submission" date="2023-01" db="EMBL/GenBank/DDBJ databases">
        <title>Key to firefly adult light organ development and bioluminescence: homeobox transcription factors regulate luciferase expression and transportation to peroxisome.</title>
        <authorList>
            <person name="Fu X."/>
        </authorList>
    </citation>
    <scope>NUCLEOTIDE SEQUENCE [LARGE SCALE GENOMIC DNA]</scope>
</reference>
<dbReference type="EMBL" id="JARPUR010000003">
    <property type="protein sequence ID" value="KAK4880089.1"/>
    <property type="molecule type" value="Genomic_DNA"/>
</dbReference>
<dbReference type="AlphaFoldDB" id="A0AAN7PA27"/>
<dbReference type="PANTHER" id="PTHR45749:SF21">
    <property type="entry name" value="DUF4371 DOMAIN-CONTAINING PROTEIN"/>
    <property type="match status" value="1"/>
</dbReference>
<sequence length="330" mass="37334">MLGIHSGVQTGIKAINPNAQYVACSNHALNLVGVQAASVAVNSVTFFGTMDKVFNYFLSSTHHWKVLTDITDQGSLPFLAFLGLSNRVLCEINDTQLYLQTKGLNVHHCAIKINALQLFLVDNRDVMVNDALSYAITTCKDLGIDIAPRRIRKTKKITGEEAADAGLSYDIKLRQEMYESVDRITQKIKTRFHQLHELDVKYSFLTPTNLLNPEYKCEFKEEPSDVDTKEFEREGSFELLEFIQQCNYGISVPNIVIMLRIFLTIAISIAACERSFSKLKLIKNYLRSTMSFTRLSNLASLSIEQSITEEINFDDVINNFAVIKTRKVKL</sequence>
<dbReference type="InterPro" id="IPR008906">
    <property type="entry name" value="HATC_C_dom"/>
</dbReference>
<dbReference type="SUPFAM" id="SSF53098">
    <property type="entry name" value="Ribonuclease H-like"/>
    <property type="match status" value="1"/>
</dbReference>
<evidence type="ECO:0000313" key="3">
    <source>
        <dbReference type="Proteomes" id="UP001353858"/>
    </source>
</evidence>
<proteinExistence type="predicted"/>
<accession>A0AAN7PA27</accession>
<evidence type="ECO:0000259" key="1">
    <source>
        <dbReference type="Pfam" id="PF05699"/>
    </source>
</evidence>
<keyword evidence="3" id="KW-1185">Reference proteome</keyword>